<dbReference type="EMBL" id="JASBWT010000009">
    <property type="protein sequence ID" value="KAJ9101775.1"/>
    <property type="molecule type" value="Genomic_DNA"/>
</dbReference>
<evidence type="ECO:0000313" key="2">
    <source>
        <dbReference type="Proteomes" id="UP001227268"/>
    </source>
</evidence>
<organism evidence="1 2">
    <name type="scientific">Naganishia friedmannii</name>
    <dbReference type="NCBI Taxonomy" id="89922"/>
    <lineage>
        <taxon>Eukaryota</taxon>
        <taxon>Fungi</taxon>
        <taxon>Dikarya</taxon>
        <taxon>Basidiomycota</taxon>
        <taxon>Agaricomycotina</taxon>
        <taxon>Tremellomycetes</taxon>
        <taxon>Filobasidiales</taxon>
        <taxon>Filobasidiaceae</taxon>
        <taxon>Naganishia</taxon>
    </lineage>
</organism>
<evidence type="ECO:0000313" key="1">
    <source>
        <dbReference type="EMBL" id="KAJ9101775.1"/>
    </source>
</evidence>
<gene>
    <name evidence="1" type="ORF">QFC21_003114</name>
</gene>
<name>A0ACC2VSA4_9TREE</name>
<dbReference type="Proteomes" id="UP001227268">
    <property type="component" value="Unassembled WGS sequence"/>
</dbReference>
<proteinExistence type="predicted"/>
<reference evidence="1" key="1">
    <citation type="submission" date="2023-04" db="EMBL/GenBank/DDBJ databases">
        <title>Draft Genome sequencing of Naganishia species isolated from polar environments using Oxford Nanopore Technology.</title>
        <authorList>
            <person name="Leo P."/>
            <person name="Venkateswaran K."/>
        </authorList>
    </citation>
    <scope>NUCLEOTIDE SEQUENCE</scope>
    <source>
        <strain evidence="1">MNA-CCFEE 5423</strain>
    </source>
</reference>
<keyword evidence="2" id="KW-1185">Reference proteome</keyword>
<protein>
    <submittedName>
        <fullName evidence="1">Uncharacterized protein</fullName>
    </submittedName>
</protein>
<accession>A0ACC2VSA4</accession>
<sequence>MTYITEIAHINLTVPRGTLETAAAFYADTLALTRVPVPSAQTQELAWFNIGTSGQQVHIAFPAHEQELVDKTARRHPCFHIASPNALYELQTRIYQHFEKGGEGAPLQADKPGDANSGAQGKEYPTRFFARDYAGNRLEFSL</sequence>
<comment type="caution">
    <text evidence="1">The sequence shown here is derived from an EMBL/GenBank/DDBJ whole genome shotgun (WGS) entry which is preliminary data.</text>
</comment>